<evidence type="ECO:0000256" key="2">
    <source>
        <dbReference type="SAM" id="Phobius"/>
    </source>
</evidence>
<dbReference type="EMBL" id="CP144913">
    <property type="protein sequence ID" value="WXB76559.1"/>
    <property type="molecule type" value="Genomic_DNA"/>
</dbReference>
<evidence type="ECO:0008006" key="5">
    <source>
        <dbReference type="Google" id="ProtNLM"/>
    </source>
</evidence>
<evidence type="ECO:0000313" key="4">
    <source>
        <dbReference type="Proteomes" id="UP001382727"/>
    </source>
</evidence>
<feature type="compositionally biased region" description="Gly residues" evidence="1">
    <location>
        <begin position="19"/>
        <end position="32"/>
    </location>
</feature>
<keyword evidence="2" id="KW-0472">Membrane</keyword>
<evidence type="ECO:0000256" key="1">
    <source>
        <dbReference type="SAM" id="MobiDB-lite"/>
    </source>
</evidence>
<sequence>MPPPPGGFGGPPQGPPPGGYGGQPPGGYGGRPGSDFSPLEALSYGWKRFTENLGPFLGMTVLLFVVGLGLSFISDVLLQTGPTVTETDPITGMPSQVHQPGVGAIAASVVLSIVSAIVQFVLAAAVIRAAVDVVDTGSASIGTMFTRIPWLHLVLAAILVALMTFVGIILCIIPGIIVAFLLSFTNFAVMDGNSATDAIGASFRFTKANVGPVLLLFLVFLGLGILSVCTLGLGFLVLVPVGYIAVAYTWRSLQGRRPVGA</sequence>
<protein>
    <recommendedName>
        <fullName evidence="5">Integral membrane protein</fullName>
    </recommendedName>
</protein>
<gene>
    <name evidence="3" type="ORF">V1351_00450</name>
</gene>
<reference evidence="3 4" key="1">
    <citation type="submission" date="2024-02" db="EMBL/GenBank/DDBJ databases">
        <title>Janibacter sp. nov., isolated from gut of marine sandworm.</title>
        <authorList>
            <person name="Kim B."/>
            <person name="Jun M.O."/>
            <person name="Shin N.-R."/>
        </authorList>
    </citation>
    <scope>NUCLEOTIDE SEQUENCE [LARGE SCALE GENOMIC DNA]</scope>
    <source>
        <strain evidence="3 4">A1S7</strain>
    </source>
</reference>
<dbReference type="Proteomes" id="UP001382727">
    <property type="component" value="Chromosome"/>
</dbReference>
<evidence type="ECO:0000313" key="3">
    <source>
        <dbReference type="EMBL" id="WXB76559.1"/>
    </source>
</evidence>
<feature type="region of interest" description="Disordered" evidence="1">
    <location>
        <begin position="1"/>
        <end position="32"/>
    </location>
</feature>
<feature type="transmembrane region" description="Helical" evidence="2">
    <location>
        <begin position="53"/>
        <end position="73"/>
    </location>
</feature>
<keyword evidence="2" id="KW-0812">Transmembrane</keyword>
<dbReference type="PANTHER" id="PTHR40076:SF1">
    <property type="entry name" value="MEMBRANE PROTEIN"/>
    <property type="match status" value="1"/>
</dbReference>
<dbReference type="RefSeq" id="WP_338749653.1">
    <property type="nucleotide sequence ID" value="NZ_CP144913.1"/>
</dbReference>
<proteinExistence type="predicted"/>
<organism evidence="3 4">
    <name type="scientific">Janibacter alittae</name>
    <dbReference type="NCBI Taxonomy" id="3115209"/>
    <lineage>
        <taxon>Bacteria</taxon>
        <taxon>Bacillati</taxon>
        <taxon>Actinomycetota</taxon>
        <taxon>Actinomycetes</taxon>
        <taxon>Micrococcales</taxon>
        <taxon>Intrasporangiaceae</taxon>
        <taxon>Janibacter</taxon>
    </lineage>
</organism>
<feature type="transmembrane region" description="Helical" evidence="2">
    <location>
        <begin position="213"/>
        <end position="246"/>
    </location>
</feature>
<feature type="transmembrane region" description="Helical" evidence="2">
    <location>
        <begin position="102"/>
        <end position="131"/>
    </location>
</feature>
<name>A0ABZ2MHL3_9MICO</name>
<keyword evidence="4" id="KW-1185">Reference proteome</keyword>
<keyword evidence="2" id="KW-1133">Transmembrane helix</keyword>
<feature type="transmembrane region" description="Helical" evidence="2">
    <location>
        <begin position="151"/>
        <end position="184"/>
    </location>
</feature>
<dbReference type="InterPro" id="IPR010380">
    <property type="entry name" value="DUF975"/>
</dbReference>
<dbReference type="PANTHER" id="PTHR40076">
    <property type="entry name" value="MEMBRANE PROTEIN-RELATED"/>
    <property type="match status" value="1"/>
</dbReference>
<accession>A0ABZ2MHL3</accession>
<feature type="compositionally biased region" description="Pro residues" evidence="1">
    <location>
        <begin position="1"/>
        <end position="18"/>
    </location>
</feature>